<evidence type="ECO:0008006" key="10">
    <source>
        <dbReference type="Google" id="ProtNLM"/>
    </source>
</evidence>
<dbReference type="InterPro" id="IPR011333">
    <property type="entry name" value="SKP1/BTB/POZ_sf"/>
</dbReference>
<dbReference type="InterPro" id="IPR027356">
    <property type="entry name" value="NPH3_dom"/>
</dbReference>
<keyword evidence="4" id="KW-0175">Coiled coil</keyword>
<dbReference type="PROSITE" id="PS50097">
    <property type="entry name" value="BTB"/>
    <property type="match status" value="1"/>
</dbReference>
<feature type="region of interest" description="Disordered" evidence="5">
    <location>
        <begin position="1"/>
        <end position="27"/>
    </location>
</feature>
<evidence type="ECO:0000313" key="9">
    <source>
        <dbReference type="Proteomes" id="UP001318860"/>
    </source>
</evidence>
<evidence type="ECO:0000256" key="3">
    <source>
        <dbReference type="PROSITE-ProRule" id="PRU00982"/>
    </source>
</evidence>
<dbReference type="InterPro" id="IPR043454">
    <property type="entry name" value="NPH3/RPT2-like"/>
</dbReference>
<evidence type="ECO:0000259" key="7">
    <source>
        <dbReference type="PROSITE" id="PS51649"/>
    </source>
</evidence>
<evidence type="ECO:0000256" key="4">
    <source>
        <dbReference type="SAM" id="Coils"/>
    </source>
</evidence>
<gene>
    <name evidence="8" type="ORF">DH2020_015348</name>
</gene>
<keyword evidence="9" id="KW-1185">Reference proteome</keyword>
<feature type="domain" description="BTB" evidence="6">
    <location>
        <begin position="63"/>
        <end position="132"/>
    </location>
</feature>
<evidence type="ECO:0000256" key="2">
    <source>
        <dbReference type="ARBA" id="ARBA00022786"/>
    </source>
</evidence>
<accession>A0ABR0WTY9</accession>
<feature type="domain" description="NPH3" evidence="7">
    <location>
        <begin position="221"/>
        <end position="521"/>
    </location>
</feature>
<comment type="similarity">
    <text evidence="3">Belongs to the NPH3 family.</text>
</comment>
<dbReference type="PROSITE" id="PS51649">
    <property type="entry name" value="NPH3"/>
    <property type="match status" value="1"/>
</dbReference>
<keyword evidence="2" id="KW-0833">Ubl conjugation pathway</keyword>
<organism evidence="8 9">
    <name type="scientific">Rehmannia glutinosa</name>
    <name type="common">Chinese foxglove</name>
    <dbReference type="NCBI Taxonomy" id="99300"/>
    <lineage>
        <taxon>Eukaryota</taxon>
        <taxon>Viridiplantae</taxon>
        <taxon>Streptophyta</taxon>
        <taxon>Embryophyta</taxon>
        <taxon>Tracheophyta</taxon>
        <taxon>Spermatophyta</taxon>
        <taxon>Magnoliopsida</taxon>
        <taxon>eudicotyledons</taxon>
        <taxon>Gunneridae</taxon>
        <taxon>Pentapetalae</taxon>
        <taxon>asterids</taxon>
        <taxon>lamiids</taxon>
        <taxon>Lamiales</taxon>
        <taxon>Orobanchaceae</taxon>
        <taxon>Rehmannieae</taxon>
        <taxon>Rehmannia</taxon>
    </lineage>
</organism>
<name>A0ABR0WTY9_REHGL</name>
<dbReference type="Pfam" id="PF00651">
    <property type="entry name" value="BTB"/>
    <property type="match status" value="1"/>
</dbReference>
<dbReference type="SUPFAM" id="SSF54695">
    <property type="entry name" value="POZ domain"/>
    <property type="match status" value="1"/>
</dbReference>
<dbReference type="Pfam" id="PF03000">
    <property type="entry name" value="NPH3"/>
    <property type="match status" value="1"/>
</dbReference>
<reference evidence="8 9" key="1">
    <citation type="journal article" date="2021" name="Comput. Struct. Biotechnol. J.">
        <title>De novo genome assembly of the potent medicinal plant Rehmannia glutinosa using nanopore technology.</title>
        <authorList>
            <person name="Ma L."/>
            <person name="Dong C."/>
            <person name="Song C."/>
            <person name="Wang X."/>
            <person name="Zheng X."/>
            <person name="Niu Y."/>
            <person name="Chen S."/>
            <person name="Feng W."/>
        </authorList>
    </citation>
    <scope>NUCLEOTIDE SEQUENCE [LARGE SCALE GENOMIC DNA]</scope>
    <source>
        <strain evidence="8">DH-2019</strain>
    </source>
</reference>
<dbReference type="InterPro" id="IPR000210">
    <property type="entry name" value="BTB/POZ_dom"/>
</dbReference>
<dbReference type="PANTHER" id="PTHR32370">
    <property type="entry name" value="OS12G0117600 PROTEIN"/>
    <property type="match status" value="1"/>
</dbReference>
<feature type="coiled-coil region" evidence="4">
    <location>
        <begin position="551"/>
        <end position="585"/>
    </location>
</feature>
<sequence>MQPQEMDTMKLSVQLERPNSPASDSDDICQEDRRIVVPAKFITTADGFEKKEHSWFAMSQIPTDLSIQVQDITFYVHKYPLVSRCGYFGRIELLPQKSNLCCDLKLDNLPGGPETFEIILKFCYGLPVSLNVNNVAALRCASEFLEMTEALEEGNLITKSEAFFTFVVLSSWRDSITVLKSCETLSPWSENLQIVRRCCDSIAWKISQETSTIGEITNGEKWWFDDMATLRINYFTRIITALKAKGMKPEIIGSCIMQYGEKCLPSTEPERGGIGRSNYGKNELQWHITSGRRQEEDIGPTREQRMIVESLVSLLPPQKEAVSCKFLLKMLKMAIFCSASPALVSELEKRAGLVLEGADVNDLLIPSCAASDQGKLLKSSSTEEHTMHNVDAVQRILEYFLLYEQHQQSYEQHQQSGPLAISKLLDNYLAEIARDPQLPVTKFLFLAQSLPENARTSDDGLYRAIDTYLKTHPSLSDHERRRLCKIMNYGKLSQDACGHAAQNDRLPLRITIQVLFSEQVKIRAAIQGKSQTETVENSDQETSWSSTNKEVKALKIELEKVKTQMAELQRDYLELQQENQKQNIRPRKSSGWTLGWRKIRKSALYNLNADEETNETHNRPNQSRGKLSRRQSLS</sequence>
<dbReference type="SMART" id="SM00225">
    <property type="entry name" value="BTB"/>
    <property type="match status" value="1"/>
</dbReference>
<protein>
    <recommendedName>
        <fullName evidence="10">BTB/POZ domain-containing protein</fullName>
    </recommendedName>
</protein>
<feature type="compositionally biased region" description="Polar residues" evidence="5">
    <location>
        <begin position="619"/>
        <end position="634"/>
    </location>
</feature>
<feature type="region of interest" description="Disordered" evidence="5">
    <location>
        <begin position="609"/>
        <end position="634"/>
    </location>
</feature>
<dbReference type="Gene3D" id="3.30.710.10">
    <property type="entry name" value="Potassium Channel Kv1.1, Chain A"/>
    <property type="match status" value="1"/>
</dbReference>
<evidence type="ECO:0000256" key="1">
    <source>
        <dbReference type="ARBA" id="ARBA00004906"/>
    </source>
</evidence>
<comment type="caution">
    <text evidence="8">The sequence shown here is derived from an EMBL/GenBank/DDBJ whole genome shotgun (WGS) entry which is preliminary data.</text>
</comment>
<evidence type="ECO:0000313" key="8">
    <source>
        <dbReference type="EMBL" id="KAK6150416.1"/>
    </source>
</evidence>
<dbReference type="EMBL" id="JABTTQ020000008">
    <property type="protein sequence ID" value="KAK6150416.1"/>
    <property type="molecule type" value="Genomic_DNA"/>
</dbReference>
<proteinExistence type="inferred from homology"/>
<evidence type="ECO:0000256" key="5">
    <source>
        <dbReference type="SAM" id="MobiDB-lite"/>
    </source>
</evidence>
<dbReference type="Proteomes" id="UP001318860">
    <property type="component" value="Unassembled WGS sequence"/>
</dbReference>
<evidence type="ECO:0000259" key="6">
    <source>
        <dbReference type="PROSITE" id="PS50097"/>
    </source>
</evidence>
<comment type="pathway">
    <text evidence="1">Protein modification; protein ubiquitination.</text>
</comment>